<sequence>MTDFEKVLRSCFSDILDAVLGELKTERQKAEEAKLKLSQANDLLQMYKSALENCDAMLREQQQVNRTLRISGTLPLANHRSHI</sequence>
<keyword evidence="1" id="KW-0175">Coiled coil</keyword>
<evidence type="ECO:0000313" key="3">
    <source>
        <dbReference type="Proteomes" id="UP000483672"/>
    </source>
</evidence>
<reference evidence="2 3" key="1">
    <citation type="submission" date="2019-06" db="EMBL/GenBank/DDBJ databases">
        <authorList>
            <person name="Palmer J.M."/>
        </authorList>
    </citation>
    <scope>NUCLEOTIDE SEQUENCE [LARGE SCALE GENOMIC DNA]</scope>
    <source>
        <strain evidence="2 3">TWF191</strain>
    </source>
</reference>
<feature type="coiled-coil region" evidence="1">
    <location>
        <begin position="16"/>
        <end position="50"/>
    </location>
</feature>
<organism evidence="2 3">
    <name type="scientific">Orbilia oligospora</name>
    <name type="common">Nematode-trapping fungus</name>
    <name type="synonym">Arthrobotrys oligospora</name>
    <dbReference type="NCBI Taxonomy" id="2813651"/>
    <lineage>
        <taxon>Eukaryota</taxon>
        <taxon>Fungi</taxon>
        <taxon>Dikarya</taxon>
        <taxon>Ascomycota</taxon>
        <taxon>Pezizomycotina</taxon>
        <taxon>Orbiliomycetes</taxon>
        <taxon>Orbiliales</taxon>
        <taxon>Orbiliaceae</taxon>
        <taxon>Orbilia</taxon>
    </lineage>
</organism>
<name>A0A6G1MM04_ORBOL</name>
<evidence type="ECO:0000313" key="2">
    <source>
        <dbReference type="EMBL" id="KAF3231913.1"/>
    </source>
</evidence>
<protein>
    <submittedName>
        <fullName evidence="2">Uncharacterized protein</fullName>
    </submittedName>
</protein>
<dbReference type="AlphaFoldDB" id="A0A6G1MM04"/>
<dbReference type="EMBL" id="WIPF01000002">
    <property type="protein sequence ID" value="KAF3231913.1"/>
    <property type="molecule type" value="Genomic_DNA"/>
</dbReference>
<comment type="caution">
    <text evidence="2">The sequence shown here is derived from an EMBL/GenBank/DDBJ whole genome shotgun (WGS) entry which is preliminary data.</text>
</comment>
<accession>A0A6G1MM04</accession>
<gene>
    <name evidence="2" type="ORF">TWF191_003889</name>
</gene>
<dbReference type="Proteomes" id="UP000483672">
    <property type="component" value="Unassembled WGS sequence"/>
</dbReference>
<evidence type="ECO:0000256" key="1">
    <source>
        <dbReference type="SAM" id="Coils"/>
    </source>
</evidence>
<proteinExistence type="predicted"/>